<dbReference type="PANTHER" id="PTHR23240">
    <property type="entry name" value="DNA CROSS-LINK REPAIR PROTEIN PSO2/SNM1-RELATED"/>
    <property type="match status" value="1"/>
</dbReference>
<dbReference type="Gene3D" id="3.60.15.10">
    <property type="entry name" value="Ribonuclease Z/Hydroxyacylglutathione hydrolase-like"/>
    <property type="match status" value="1"/>
</dbReference>
<dbReference type="GO" id="GO:0006310">
    <property type="term" value="P:DNA recombination"/>
    <property type="evidence" value="ECO:0007669"/>
    <property type="project" value="UniProtKB-KW"/>
</dbReference>
<evidence type="ECO:0000256" key="7">
    <source>
        <dbReference type="ARBA" id="ARBA00022839"/>
    </source>
</evidence>
<dbReference type="Proteomes" id="UP000593570">
    <property type="component" value="Unassembled WGS sequence"/>
</dbReference>
<evidence type="ECO:0000256" key="9">
    <source>
        <dbReference type="ARBA" id="ARBA00023204"/>
    </source>
</evidence>
<protein>
    <recommendedName>
        <fullName evidence="11">Protein artemis</fullName>
    </recommendedName>
    <alternativeName>
        <fullName evidence="12">DNA cross-link repair 1C protein</fullName>
    </alternativeName>
</protein>
<sequence>MSTFNGIVPEFPDIRIDFFRRNAGAQPPLACFLSHVHSDHLAGIESLRSPFVYCSAATKEILLRLERYPCRINYAKGVLESTQQTFKHLRKVLGNLCEVAQRPTTISIQPIVAHLPTGEDLAEVGVGGGGDDLQREAELEFLDQASLATLFNTFLASSIASTDMSDILEGALKKIVSTGRNIPLDWGIGTLNAHSAEEVIMMLVERLRKNPKNQKQRDKCSLPRTIYFPYSRHSSLPELCHFVEAFRPLDVWPCTVNNAEWLKNGVTIGGMFGPSCSGELFEHDLLMQDFAAKHTSDDGHQQHGSQTTIGPDSVPSSPVRESQGASQKRPVNIDHRFVSPLLETQASIRHGRVVSEEECPKEHLEAPSENSTQQSLVVPTIEQAEDVQQENHIHPESLIDSPSNSPAPVSCRRKRTVSDISVGENGGNRRQMRQITEESLPLGLSDEASIARRDAYWHMVDYMDEGTWGTFQLISTSNEYTVNEPEL</sequence>
<dbReference type="EMBL" id="JACDXP010000005">
    <property type="protein sequence ID" value="KAF6524044.1"/>
    <property type="molecule type" value="Genomic_DNA"/>
</dbReference>
<evidence type="ECO:0000313" key="15">
    <source>
        <dbReference type="EMBL" id="KAF6524044.1"/>
    </source>
</evidence>
<evidence type="ECO:0000256" key="13">
    <source>
        <dbReference type="SAM" id="MobiDB-lite"/>
    </source>
</evidence>
<keyword evidence="6" id="KW-0378">Hydrolase</keyword>
<evidence type="ECO:0000256" key="3">
    <source>
        <dbReference type="ARBA" id="ARBA00022722"/>
    </source>
</evidence>
<evidence type="ECO:0000256" key="4">
    <source>
        <dbReference type="ARBA" id="ARBA00022759"/>
    </source>
</evidence>
<evidence type="ECO:0000256" key="8">
    <source>
        <dbReference type="ARBA" id="ARBA00023172"/>
    </source>
</evidence>
<evidence type="ECO:0000313" key="16">
    <source>
        <dbReference type="Proteomes" id="UP000593570"/>
    </source>
</evidence>
<dbReference type="GO" id="GO:0035312">
    <property type="term" value="F:5'-3' DNA exonuclease activity"/>
    <property type="evidence" value="ECO:0007669"/>
    <property type="project" value="TreeGrafter"/>
</dbReference>
<comment type="subcellular location">
    <subcellularLocation>
        <location evidence="1">Nucleus</location>
    </subcellularLocation>
</comment>
<feature type="compositionally biased region" description="Basic and acidic residues" evidence="13">
    <location>
        <begin position="353"/>
        <end position="366"/>
    </location>
</feature>
<dbReference type="GO" id="GO:0005634">
    <property type="term" value="C:nucleus"/>
    <property type="evidence" value="ECO:0007669"/>
    <property type="project" value="UniProtKB-SubCell"/>
</dbReference>
<feature type="region of interest" description="Disordered" evidence="13">
    <location>
        <begin position="352"/>
        <end position="375"/>
    </location>
</feature>
<dbReference type="PANTHER" id="PTHR23240:SF8">
    <property type="entry name" value="PROTEIN ARTEMIS"/>
    <property type="match status" value="1"/>
</dbReference>
<keyword evidence="8" id="KW-0233">DNA recombination</keyword>
<evidence type="ECO:0000256" key="11">
    <source>
        <dbReference type="ARBA" id="ARBA00039759"/>
    </source>
</evidence>
<name>A0A8H6LL24_FUSOX</name>
<feature type="compositionally biased region" description="Polar residues" evidence="13">
    <location>
        <begin position="302"/>
        <end position="326"/>
    </location>
</feature>
<keyword evidence="7" id="KW-0269">Exonuclease</keyword>
<accession>A0A8H6LL24</accession>
<evidence type="ECO:0000256" key="2">
    <source>
        <dbReference type="ARBA" id="ARBA00010304"/>
    </source>
</evidence>
<organism evidence="15 16">
    <name type="scientific">Fusarium oxysporum f. sp. conglutinans</name>
    <dbReference type="NCBI Taxonomy" id="100902"/>
    <lineage>
        <taxon>Eukaryota</taxon>
        <taxon>Fungi</taxon>
        <taxon>Dikarya</taxon>
        <taxon>Ascomycota</taxon>
        <taxon>Pezizomycotina</taxon>
        <taxon>Sordariomycetes</taxon>
        <taxon>Hypocreomycetidae</taxon>
        <taxon>Hypocreales</taxon>
        <taxon>Nectriaceae</taxon>
        <taxon>Fusarium</taxon>
        <taxon>Fusarium oxysporum species complex</taxon>
    </lineage>
</organism>
<dbReference type="InterPro" id="IPR011084">
    <property type="entry name" value="DRMBL"/>
</dbReference>
<keyword evidence="5" id="KW-0227">DNA damage</keyword>
<dbReference type="Pfam" id="PF07522">
    <property type="entry name" value="DRMBL"/>
    <property type="match status" value="1"/>
</dbReference>
<comment type="caution">
    <text evidence="15">The sequence shown here is derived from an EMBL/GenBank/DDBJ whole genome shotgun (WGS) entry which is preliminary data.</text>
</comment>
<dbReference type="InterPro" id="IPR036866">
    <property type="entry name" value="RibonucZ/Hydroxyglut_hydro"/>
</dbReference>
<comment type="similarity">
    <text evidence="2">Belongs to the DNA repair metallo-beta-lactamase (DRMBL) family.</text>
</comment>
<evidence type="ECO:0000256" key="6">
    <source>
        <dbReference type="ARBA" id="ARBA00022801"/>
    </source>
</evidence>
<dbReference type="AlphaFoldDB" id="A0A8H6LL24"/>
<gene>
    <name evidence="15" type="ORF">HZS61_012543</name>
</gene>
<evidence type="ECO:0000256" key="12">
    <source>
        <dbReference type="ARBA" id="ARBA00042677"/>
    </source>
</evidence>
<keyword evidence="4" id="KW-0255">Endonuclease</keyword>
<keyword evidence="3" id="KW-0540">Nuclease</keyword>
<reference evidence="15 16" key="1">
    <citation type="journal article" date="2020" name="bioRxiv">
        <title>A chromosome-scale genome assembly for the Fusarium oxysporum strain Fo5176 to establish a model Arabidopsis-fungal pathosystem.</title>
        <authorList>
            <person name="Fokkens L."/>
            <person name="Guo L."/>
            <person name="Dora S."/>
            <person name="Wang B."/>
            <person name="Ye K."/>
            <person name="Sanchez-Rodriguez C."/>
            <person name="Croll D."/>
        </authorList>
    </citation>
    <scope>NUCLEOTIDE SEQUENCE [LARGE SCALE GENOMIC DNA]</scope>
    <source>
        <strain evidence="15 16">Fo5176</strain>
    </source>
</reference>
<evidence type="ECO:0000256" key="1">
    <source>
        <dbReference type="ARBA" id="ARBA00004123"/>
    </source>
</evidence>
<dbReference type="SUPFAM" id="SSF56281">
    <property type="entry name" value="Metallo-hydrolase/oxidoreductase"/>
    <property type="match status" value="1"/>
</dbReference>
<dbReference type="GO" id="GO:0004519">
    <property type="term" value="F:endonuclease activity"/>
    <property type="evidence" value="ECO:0007669"/>
    <property type="project" value="UniProtKB-KW"/>
</dbReference>
<proteinExistence type="inferred from homology"/>
<feature type="domain" description="DNA repair metallo-beta-lactamase" evidence="14">
    <location>
        <begin position="226"/>
        <end position="257"/>
    </location>
</feature>
<dbReference type="GO" id="GO:0006303">
    <property type="term" value="P:double-strand break repair via nonhomologous end joining"/>
    <property type="evidence" value="ECO:0007669"/>
    <property type="project" value="TreeGrafter"/>
</dbReference>
<dbReference type="GO" id="GO:0036297">
    <property type="term" value="P:interstrand cross-link repair"/>
    <property type="evidence" value="ECO:0007669"/>
    <property type="project" value="TreeGrafter"/>
</dbReference>
<keyword evidence="9" id="KW-0234">DNA repair</keyword>
<evidence type="ECO:0000259" key="14">
    <source>
        <dbReference type="Pfam" id="PF07522"/>
    </source>
</evidence>
<evidence type="ECO:0000256" key="5">
    <source>
        <dbReference type="ARBA" id="ARBA00022763"/>
    </source>
</evidence>
<dbReference type="GO" id="GO:0003684">
    <property type="term" value="F:damaged DNA binding"/>
    <property type="evidence" value="ECO:0007669"/>
    <property type="project" value="TreeGrafter"/>
</dbReference>
<evidence type="ECO:0000256" key="10">
    <source>
        <dbReference type="ARBA" id="ARBA00023242"/>
    </source>
</evidence>
<keyword evidence="10" id="KW-0539">Nucleus</keyword>
<feature type="region of interest" description="Disordered" evidence="13">
    <location>
        <begin position="294"/>
        <end position="334"/>
    </location>
</feature>
<dbReference type="GO" id="GO:0000723">
    <property type="term" value="P:telomere maintenance"/>
    <property type="evidence" value="ECO:0007669"/>
    <property type="project" value="TreeGrafter"/>
</dbReference>